<dbReference type="Pfam" id="PF08818">
    <property type="entry name" value="DUF1801"/>
    <property type="match status" value="1"/>
</dbReference>
<dbReference type="Gene3D" id="3.90.1150.200">
    <property type="match status" value="1"/>
</dbReference>
<gene>
    <name evidence="2" type="ORF">RH861_04840</name>
</gene>
<dbReference type="SUPFAM" id="SSF159888">
    <property type="entry name" value="YdhG-like"/>
    <property type="match status" value="1"/>
</dbReference>
<dbReference type="RefSeq" id="WP_310520007.1">
    <property type="nucleotide sequence ID" value="NZ_BAABBS010000003.1"/>
</dbReference>
<proteinExistence type="predicted"/>
<dbReference type="InterPro" id="IPR014922">
    <property type="entry name" value="YdhG-like"/>
</dbReference>
<evidence type="ECO:0000259" key="1">
    <source>
        <dbReference type="Pfam" id="PF08818"/>
    </source>
</evidence>
<keyword evidence="3" id="KW-1185">Reference proteome</keyword>
<sequence>MTAQSVDEYVASFPDEIAARLAQVRAAIRAEVADPEERMRYGIAAVMLGGRYALHFAGWKRHIGVYPVPPLPEPLESEVAPHRSGKDSVTFPHADPLPLDLITRMIRAIVAERRGEAG</sequence>
<protein>
    <submittedName>
        <fullName evidence="2">DUF1801 domain-containing protein</fullName>
    </submittedName>
</protein>
<evidence type="ECO:0000313" key="3">
    <source>
        <dbReference type="Proteomes" id="UP001260072"/>
    </source>
</evidence>
<name>A0ABU1FJ90_9MICO</name>
<feature type="domain" description="YdhG-like" evidence="1">
    <location>
        <begin position="19"/>
        <end position="109"/>
    </location>
</feature>
<dbReference type="Proteomes" id="UP001260072">
    <property type="component" value="Unassembled WGS sequence"/>
</dbReference>
<organism evidence="2 3">
    <name type="scientific">Agromyces indicus</name>
    <dbReference type="NCBI Taxonomy" id="758919"/>
    <lineage>
        <taxon>Bacteria</taxon>
        <taxon>Bacillati</taxon>
        <taxon>Actinomycetota</taxon>
        <taxon>Actinomycetes</taxon>
        <taxon>Micrococcales</taxon>
        <taxon>Microbacteriaceae</taxon>
        <taxon>Agromyces</taxon>
    </lineage>
</organism>
<reference evidence="3" key="1">
    <citation type="submission" date="2023-07" db="EMBL/GenBank/DDBJ databases">
        <title>Description of three actinobacteria isolated from air of manufacturing shop in a pharmaceutical factory.</title>
        <authorList>
            <person name="Zhang D.-F."/>
        </authorList>
    </citation>
    <scope>NUCLEOTIDE SEQUENCE [LARGE SCALE GENOMIC DNA]</scope>
    <source>
        <strain evidence="3">CCTCC AB 2011122</strain>
    </source>
</reference>
<evidence type="ECO:0000313" key="2">
    <source>
        <dbReference type="EMBL" id="MDR5691387.1"/>
    </source>
</evidence>
<accession>A0ABU1FJ90</accession>
<dbReference type="EMBL" id="JAVKGS010000001">
    <property type="protein sequence ID" value="MDR5691387.1"/>
    <property type="molecule type" value="Genomic_DNA"/>
</dbReference>
<comment type="caution">
    <text evidence="2">The sequence shown here is derived from an EMBL/GenBank/DDBJ whole genome shotgun (WGS) entry which is preliminary data.</text>
</comment>